<feature type="coiled-coil region" evidence="1">
    <location>
        <begin position="235"/>
        <end position="269"/>
    </location>
</feature>
<evidence type="ECO:0000256" key="1">
    <source>
        <dbReference type="SAM" id="Coils"/>
    </source>
</evidence>
<gene>
    <name evidence="2" type="ORF">ASU31_25795</name>
</gene>
<dbReference type="RefSeq" id="WP_057935116.1">
    <property type="nucleotide sequence ID" value="NZ_LMZQ01000053.1"/>
</dbReference>
<name>A0A0T5VH85_9SPHI</name>
<sequence>MANTNPKVGQIGEVINSAYVETIRYFSNRNFSDFDVLFIKASALTSELVEALRITNPKDFSELDEMLETAKGDFAEFLDHGGLAFVFMDRDPNVAVVKPVDGFLLSAETELSLMMLDPEQFSLHYKSGNEFAPLNDLEEFHKRFGFTYKFLWDEVDGIGLFKPKRGSKGFAGFGKKIGAGYVYGLPQAKFRPTLSDSEEDTFSKTLANLIRVNRKIDSESLAVPDWANEFVIGDEGKHVELKKKLEREKAELEARIAQNEKDLRRFREIKSLVFAGDSALEQRVEEAFKDLGFNVIVPEGNKDDLNILEDDFKAVVEIKGSTKSATTAHAMQLEKWASNYGLDNGFAPKAILIVNAFKDIAPKNRKEKAFPQDLLDYSIRREHCLMLTMDLLYMYLDFKAGFISKDGIKQLLNDTVGVLKYEARLKPSGKNKRNKLSIS</sequence>
<accession>A0A0T5VH85</accession>
<dbReference type="Proteomes" id="UP000051950">
    <property type="component" value="Unassembled WGS sequence"/>
</dbReference>
<protein>
    <submittedName>
        <fullName evidence="2">Uncharacterized protein</fullName>
    </submittedName>
</protein>
<evidence type="ECO:0000313" key="3">
    <source>
        <dbReference type="Proteomes" id="UP000051950"/>
    </source>
</evidence>
<dbReference type="STRING" id="687842.ASU31_25795"/>
<comment type="caution">
    <text evidence="2">The sequence shown here is derived from an EMBL/GenBank/DDBJ whole genome shotgun (WGS) entry which is preliminary data.</text>
</comment>
<reference evidence="2 3" key="1">
    <citation type="submission" date="2015-11" db="EMBL/GenBank/DDBJ databases">
        <title>Sequence of Pedobacter ginsenosidimutans.</title>
        <authorList>
            <person name="Carson E."/>
            <person name="Keyser V."/>
            <person name="Newman J."/>
            <person name="Miller J."/>
        </authorList>
    </citation>
    <scope>NUCLEOTIDE SEQUENCE [LARGE SCALE GENOMIC DNA]</scope>
    <source>
        <strain evidence="2 3">KACC 14530</strain>
    </source>
</reference>
<organism evidence="2 3">
    <name type="scientific">Pedobacter ginsenosidimutans</name>
    <dbReference type="NCBI Taxonomy" id="687842"/>
    <lineage>
        <taxon>Bacteria</taxon>
        <taxon>Pseudomonadati</taxon>
        <taxon>Bacteroidota</taxon>
        <taxon>Sphingobacteriia</taxon>
        <taxon>Sphingobacteriales</taxon>
        <taxon>Sphingobacteriaceae</taxon>
        <taxon>Pedobacter</taxon>
    </lineage>
</organism>
<dbReference type="AlphaFoldDB" id="A0A0T5VH85"/>
<dbReference type="EMBL" id="LMZQ01000053">
    <property type="protein sequence ID" value="KRT13216.1"/>
    <property type="molecule type" value="Genomic_DNA"/>
</dbReference>
<evidence type="ECO:0000313" key="2">
    <source>
        <dbReference type="EMBL" id="KRT13216.1"/>
    </source>
</evidence>
<proteinExistence type="predicted"/>
<keyword evidence="1" id="KW-0175">Coiled coil</keyword>
<dbReference type="OrthoDB" id="741217at2"/>
<keyword evidence="3" id="KW-1185">Reference proteome</keyword>